<evidence type="ECO:0000313" key="3">
    <source>
        <dbReference type="Proteomes" id="UP000242164"/>
    </source>
</evidence>
<keyword evidence="1" id="KW-0812">Transmembrane</keyword>
<keyword evidence="1" id="KW-0472">Membrane</keyword>
<proteinExistence type="predicted"/>
<organism evidence="2 3">
    <name type="scientific">Bacillus cytotoxicus</name>
    <dbReference type="NCBI Taxonomy" id="580165"/>
    <lineage>
        <taxon>Bacteria</taxon>
        <taxon>Bacillati</taxon>
        <taxon>Bacillota</taxon>
        <taxon>Bacilli</taxon>
        <taxon>Bacillales</taxon>
        <taxon>Bacillaceae</taxon>
        <taxon>Bacillus</taxon>
        <taxon>Bacillus cereus group</taxon>
    </lineage>
</organism>
<reference evidence="2 3" key="1">
    <citation type="submission" date="2016-08" db="EMBL/GenBank/DDBJ databases">
        <authorList>
            <person name="Loux V."/>
            <person name="Rue O."/>
        </authorList>
    </citation>
    <scope>NUCLEOTIDE SEQUENCE [LARGE SCALE GENOMIC DNA]</scope>
    <source>
        <strain evidence="2 3">AFSSA_08CEB44bac</strain>
    </source>
</reference>
<gene>
    <name evidence="2" type="ORF">BCB44BAC_02104</name>
</gene>
<comment type="caution">
    <text evidence="2">The sequence shown here is derived from an EMBL/GenBank/DDBJ whole genome shotgun (WGS) entry which is preliminary data.</text>
</comment>
<accession>A0AAX2CGV8</accession>
<feature type="transmembrane region" description="Helical" evidence="1">
    <location>
        <begin position="15"/>
        <end position="35"/>
    </location>
</feature>
<evidence type="ECO:0000313" key="2">
    <source>
        <dbReference type="EMBL" id="SCL92697.1"/>
    </source>
</evidence>
<dbReference type="AlphaFoldDB" id="A0AAX2CGV8"/>
<protein>
    <submittedName>
        <fullName evidence="2">Uncharacterized protein</fullName>
    </submittedName>
</protein>
<dbReference type="Proteomes" id="UP000242164">
    <property type="component" value="Unassembled WGS sequence"/>
</dbReference>
<evidence type="ECO:0000256" key="1">
    <source>
        <dbReference type="SAM" id="Phobius"/>
    </source>
</evidence>
<name>A0AAX2CGV8_9BACI</name>
<dbReference type="EMBL" id="FMIK01000024">
    <property type="protein sequence ID" value="SCL92697.1"/>
    <property type="molecule type" value="Genomic_DNA"/>
</dbReference>
<keyword evidence="1" id="KW-1133">Transmembrane helix</keyword>
<sequence length="37" mass="3524">MGVGVVEVAVAAADVVSAALVVSVVLIAGTGGFSFNF</sequence>